<dbReference type="Pfam" id="PF19560">
    <property type="entry name" value="DUF6082"/>
    <property type="match status" value="1"/>
</dbReference>
<dbReference type="OrthoDB" id="3390190at2"/>
<evidence type="ECO:0000313" key="2">
    <source>
        <dbReference type="EMBL" id="RAK42645.1"/>
    </source>
</evidence>
<dbReference type="InterPro" id="IPR045728">
    <property type="entry name" value="DUF6082"/>
</dbReference>
<proteinExistence type="predicted"/>
<feature type="transmembrane region" description="Helical" evidence="1">
    <location>
        <begin position="62"/>
        <end position="80"/>
    </location>
</feature>
<dbReference type="EMBL" id="QLMJ01000002">
    <property type="protein sequence ID" value="RAK42645.1"/>
    <property type="molecule type" value="Genomic_DNA"/>
</dbReference>
<name>A0A327ZK80_9ACTN</name>
<gene>
    <name evidence="2" type="ORF">B0I29_102470</name>
</gene>
<keyword evidence="3" id="KW-1185">Reference proteome</keyword>
<sequence>MALGSKISRRTRRALETGALPVVALFVVLVVTLGAPLLMVLLADASLPWGRLAEVGEAFGGASALLSAIALSGVVASLLFQQRQIRQQVADIEGQHHMELVKLAIDNPELIEVLDGESANSSQARKEIYANLTLMYWLRLWELGQIDNDQLRTMASRMFLSAVSRCWWRRVGGIWIGTRERPQRRAFMSIVSEEMTSAEKAAAVSTSSGAEAGRDVDHPRVGVGAPAALVSLGMVVVGTAVTGYIYGRWNRHRANHE</sequence>
<organism evidence="2 3">
    <name type="scientific">Actinoplanes lutulentus</name>
    <dbReference type="NCBI Taxonomy" id="1287878"/>
    <lineage>
        <taxon>Bacteria</taxon>
        <taxon>Bacillati</taxon>
        <taxon>Actinomycetota</taxon>
        <taxon>Actinomycetes</taxon>
        <taxon>Micromonosporales</taxon>
        <taxon>Micromonosporaceae</taxon>
        <taxon>Actinoplanes</taxon>
    </lineage>
</organism>
<dbReference type="AlphaFoldDB" id="A0A327ZK80"/>
<protein>
    <submittedName>
        <fullName evidence="2">Uncharacterized protein</fullName>
    </submittedName>
</protein>
<feature type="transmembrane region" description="Helical" evidence="1">
    <location>
        <begin position="223"/>
        <end position="246"/>
    </location>
</feature>
<dbReference type="Proteomes" id="UP000249341">
    <property type="component" value="Unassembled WGS sequence"/>
</dbReference>
<evidence type="ECO:0000313" key="3">
    <source>
        <dbReference type="Proteomes" id="UP000249341"/>
    </source>
</evidence>
<keyword evidence="1" id="KW-0472">Membrane</keyword>
<accession>A0A327ZK80</accession>
<keyword evidence="1" id="KW-1133">Transmembrane helix</keyword>
<dbReference type="RefSeq" id="WP_146616726.1">
    <property type="nucleotide sequence ID" value="NZ_JACHWI010000003.1"/>
</dbReference>
<evidence type="ECO:0000256" key="1">
    <source>
        <dbReference type="SAM" id="Phobius"/>
    </source>
</evidence>
<keyword evidence="1" id="KW-0812">Transmembrane</keyword>
<comment type="caution">
    <text evidence="2">The sequence shown here is derived from an EMBL/GenBank/DDBJ whole genome shotgun (WGS) entry which is preliminary data.</text>
</comment>
<reference evidence="2 3" key="1">
    <citation type="submission" date="2018-06" db="EMBL/GenBank/DDBJ databases">
        <title>Genomic Encyclopedia of Type Strains, Phase III (KMG-III): the genomes of soil and plant-associated and newly described type strains.</title>
        <authorList>
            <person name="Whitman W."/>
        </authorList>
    </citation>
    <scope>NUCLEOTIDE SEQUENCE [LARGE SCALE GENOMIC DNA]</scope>
    <source>
        <strain evidence="2 3">CGMCC 4.7090</strain>
    </source>
</reference>
<feature type="transmembrane region" description="Helical" evidence="1">
    <location>
        <begin position="20"/>
        <end position="42"/>
    </location>
</feature>